<feature type="region of interest" description="Disordered" evidence="1">
    <location>
        <begin position="77"/>
        <end position="127"/>
    </location>
</feature>
<keyword evidence="5" id="KW-1185">Reference proteome</keyword>
<feature type="compositionally biased region" description="Basic and acidic residues" evidence="1">
    <location>
        <begin position="1"/>
        <end position="17"/>
    </location>
</feature>
<dbReference type="STRING" id="1688.BCUN_1321"/>
<dbReference type="Gene3D" id="3.30.70.2390">
    <property type="match status" value="1"/>
</dbReference>
<dbReference type="AlphaFoldDB" id="A0A087AX53"/>
<dbReference type="OrthoDB" id="3242784at2"/>
<dbReference type="Proteomes" id="UP000029067">
    <property type="component" value="Unassembled WGS sequence"/>
</dbReference>
<feature type="transmembrane region" description="Helical" evidence="2">
    <location>
        <begin position="38"/>
        <end position="59"/>
    </location>
</feature>
<evidence type="ECO:0000313" key="4">
    <source>
        <dbReference type="EMBL" id="KFI63353.1"/>
    </source>
</evidence>
<keyword evidence="2" id="KW-0812">Transmembrane</keyword>
<dbReference type="EMBL" id="JGYV01000008">
    <property type="protein sequence ID" value="KFI63353.1"/>
    <property type="molecule type" value="Genomic_DNA"/>
</dbReference>
<keyword evidence="2" id="KW-0472">Membrane</keyword>
<dbReference type="InterPro" id="IPR027381">
    <property type="entry name" value="LytR/CpsA/Psr_C"/>
</dbReference>
<accession>A0A087AX53</accession>
<gene>
    <name evidence="4" type="ORF">BCUN_1321</name>
</gene>
<comment type="caution">
    <text evidence="4">The sequence shown here is derived from an EMBL/GenBank/DDBJ whole genome shotgun (WGS) entry which is preliminary data.</text>
</comment>
<feature type="domain" description="LytR/CpsA/Psr regulator C-terminal" evidence="3">
    <location>
        <begin position="132"/>
        <end position="208"/>
    </location>
</feature>
<evidence type="ECO:0000256" key="1">
    <source>
        <dbReference type="SAM" id="MobiDB-lite"/>
    </source>
</evidence>
<keyword evidence="2" id="KW-1133">Transmembrane helix</keyword>
<dbReference type="RefSeq" id="WP_033518094.1">
    <property type="nucleotide sequence ID" value="NZ_JGYV01000008.1"/>
</dbReference>
<feature type="compositionally biased region" description="Low complexity" evidence="1">
    <location>
        <begin position="77"/>
        <end position="119"/>
    </location>
</feature>
<proteinExistence type="predicted"/>
<sequence>MAQKDSRGYESYPKDAFDNPPDGPVGVHRGRRSALVRIAPFGVVLVLAVLAGVLFWSIFSGQAANIFRSARQAEQQTTTQASTTSASSSVQTESPSESTTESASASASESPSETASPSQEPEESPTADLADQVVVANGTGVANYAGAKADELRNAGFTDVTATNLADLGLAAPGQTVVWYQSEDQLATAQEVANSLGLDGVAVELNPAIGAPVVAVLMG</sequence>
<feature type="region of interest" description="Disordered" evidence="1">
    <location>
        <begin position="1"/>
        <end position="25"/>
    </location>
</feature>
<dbReference type="eggNOG" id="ENOG50330SA">
    <property type="taxonomic scope" value="Bacteria"/>
</dbReference>
<protein>
    <submittedName>
        <fullName evidence="4">Cell wall integrity and stress response component 1</fullName>
    </submittedName>
</protein>
<evidence type="ECO:0000313" key="5">
    <source>
        <dbReference type="Proteomes" id="UP000029067"/>
    </source>
</evidence>
<dbReference type="Pfam" id="PF13399">
    <property type="entry name" value="LytR_C"/>
    <property type="match status" value="1"/>
</dbReference>
<name>A0A087AX53_9BIFI</name>
<evidence type="ECO:0000256" key="2">
    <source>
        <dbReference type="SAM" id="Phobius"/>
    </source>
</evidence>
<reference evidence="4 5" key="1">
    <citation type="submission" date="2014-03" db="EMBL/GenBank/DDBJ databases">
        <title>Genomics of Bifidobacteria.</title>
        <authorList>
            <person name="Ventura M."/>
            <person name="Milani C."/>
            <person name="Lugli G.A."/>
        </authorList>
    </citation>
    <scope>NUCLEOTIDE SEQUENCE [LARGE SCALE GENOMIC DNA]</scope>
    <source>
        <strain evidence="4 5">LMG 10738</strain>
    </source>
</reference>
<organism evidence="4 5">
    <name type="scientific">Bifidobacterium cuniculi</name>
    <dbReference type="NCBI Taxonomy" id="1688"/>
    <lineage>
        <taxon>Bacteria</taxon>
        <taxon>Bacillati</taxon>
        <taxon>Actinomycetota</taxon>
        <taxon>Actinomycetes</taxon>
        <taxon>Bifidobacteriales</taxon>
        <taxon>Bifidobacteriaceae</taxon>
        <taxon>Bifidobacterium</taxon>
    </lineage>
</organism>
<evidence type="ECO:0000259" key="3">
    <source>
        <dbReference type="Pfam" id="PF13399"/>
    </source>
</evidence>